<proteinExistence type="predicted"/>
<reference evidence="1 2" key="1">
    <citation type="submission" date="2007-01" db="EMBL/GenBank/DDBJ databases">
        <authorList>
            <person name="Haygood M."/>
            <person name="Podell S."/>
            <person name="Anderson C."/>
            <person name="Hopkinson B."/>
            <person name="Roe K."/>
            <person name="Barbeau K."/>
            <person name="Gaasterland T."/>
            <person name="Ferriera S."/>
            <person name="Johnson J."/>
            <person name="Kravitz S."/>
            <person name="Beeson K."/>
            <person name="Sutton G."/>
            <person name="Rogers Y.-H."/>
            <person name="Friedman R."/>
            <person name="Frazier M."/>
            <person name="Venter J.C."/>
        </authorList>
    </citation>
    <scope>NUCLEOTIDE SEQUENCE [LARGE SCALE GENOMIC DNA]</scope>
    <source>
        <strain evidence="1 2">ATCC 23134</strain>
    </source>
</reference>
<comment type="caution">
    <text evidence="1">The sequence shown here is derived from an EMBL/GenBank/DDBJ whole genome shotgun (WGS) entry which is preliminary data.</text>
</comment>
<dbReference type="AlphaFoldDB" id="A1ZMI2"/>
<name>A1ZMI2_MICM2</name>
<accession>A1ZMI2</accession>
<evidence type="ECO:0000313" key="1">
    <source>
        <dbReference type="EMBL" id="EAY28362.1"/>
    </source>
</evidence>
<keyword evidence="2" id="KW-1185">Reference proteome</keyword>
<sequence length="51" mass="6162">MPDDPCATSTAHKRGDRKLLTWHFPKPYSSFEYLPDQNISLKKKKREREKW</sequence>
<dbReference type="RefSeq" id="WP_002698072.1">
    <property type="nucleotide sequence ID" value="NZ_AAWS01000016.1"/>
</dbReference>
<dbReference type="EMBL" id="AAWS01000016">
    <property type="protein sequence ID" value="EAY28362.1"/>
    <property type="molecule type" value="Genomic_DNA"/>
</dbReference>
<gene>
    <name evidence="1" type="ORF">M23134_03914</name>
</gene>
<protein>
    <submittedName>
        <fullName evidence="1">Uncharacterized protein</fullName>
    </submittedName>
</protein>
<organism evidence="1 2">
    <name type="scientific">Microscilla marina ATCC 23134</name>
    <dbReference type="NCBI Taxonomy" id="313606"/>
    <lineage>
        <taxon>Bacteria</taxon>
        <taxon>Pseudomonadati</taxon>
        <taxon>Bacteroidota</taxon>
        <taxon>Cytophagia</taxon>
        <taxon>Cytophagales</taxon>
        <taxon>Microscillaceae</taxon>
        <taxon>Microscilla</taxon>
    </lineage>
</organism>
<dbReference type="Proteomes" id="UP000004095">
    <property type="component" value="Unassembled WGS sequence"/>
</dbReference>
<evidence type="ECO:0000313" key="2">
    <source>
        <dbReference type="Proteomes" id="UP000004095"/>
    </source>
</evidence>